<accession>A0ABM7YAS1</accession>
<sequence length="249" mass="28397">MVRLLRVSTFLVIVGMFILSLYALIEVSFYASEVNIKQEEPNVPIVEIPSINLTKEVNNKSVFYGVYHEPMSFKPGNGTVILFGHRTMYGSPFYKLDKLKKGDKVYLNWPGIGLAEYTVNRSFIVPASYQISIFQGDKLFLITCHPIGSMSERLIVECDLVKIRPFQKNLKVENPKKYYALIIIGAFFGGGLLVTRIYPVREKRRFILMATVALTLFLLFGYFFPTPPEFIAEKLEELNNIMGFCGGYL</sequence>
<keyword evidence="4" id="KW-1185">Reference proteome</keyword>
<dbReference type="EMBL" id="AP025698">
    <property type="protein sequence ID" value="BDH79013.1"/>
    <property type="molecule type" value="Genomic_DNA"/>
</dbReference>
<dbReference type="InterPro" id="IPR023365">
    <property type="entry name" value="Sortase_dom-sf"/>
</dbReference>
<dbReference type="SUPFAM" id="SSF63817">
    <property type="entry name" value="Sortase"/>
    <property type="match status" value="1"/>
</dbReference>
<organism evidence="3 4">
    <name type="scientific">Methanothermobacter tenebrarum</name>
    <dbReference type="NCBI Taxonomy" id="680118"/>
    <lineage>
        <taxon>Archaea</taxon>
        <taxon>Methanobacteriati</taxon>
        <taxon>Methanobacteriota</taxon>
        <taxon>Methanomada group</taxon>
        <taxon>Methanobacteria</taxon>
        <taxon>Methanobacteriales</taxon>
        <taxon>Methanobacteriaceae</taxon>
        <taxon>Methanothermobacter</taxon>
    </lineage>
</organism>
<keyword evidence="2" id="KW-0812">Transmembrane</keyword>
<feature type="transmembrane region" description="Helical" evidence="2">
    <location>
        <begin position="206"/>
        <end position="224"/>
    </location>
</feature>
<feature type="transmembrane region" description="Helical" evidence="2">
    <location>
        <begin position="178"/>
        <end position="199"/>
    </location>
</feature>
<feature type="transmembrane region" description="Helical" evidence="2">
    <location>
        <begin position="7"/>
        <end position="25"/>
    </location>
</feature>
<evidence type="ECO:0000256" key="1">
    <source>
        <dbReference type="ARBA" id="ARBA00022801"/>
    </source>
</evidence>
<evidence type="ECO:0000313" key="3">
    <source>
        <dbReference type="EMBL" id="BDH79013.1"/>
    </source>
</evidence>
<keyword evidence="2" id="KW-1133">Transmembrane helix</keyword>
<dbReference type="Proteomes" id="UP000831817">
    <property type="component" value="Chromosome"/>
</dbReference>
<gene>
    <name evidence="3" type="ORF">MTTB_03920</name>
</gene>
<proteinExistence type="predicted"/>
<dbReference type="InterPro" id="IPR005754">
    <property type="entry name" value="Sortase"/>
</dbReference>
<keyword evidence="1" id="KW-0378">Hydrolase</keyword>
<reference evidence="3 4" key="1">
    <citation type="submission" date="2022-04" db="EMBL/GenBank/DDBJ databases">
        <title>Complete genome of Methanothermobacter tenebrarum strain RMAS.</title>
        <authorList>
            <person name="Nakamura K."/>
            <person name="Oshima K."/>
            <person name="Hattori M."/>
            <person name="Kamagata Y."/>
            <person name="Takamizawa K."/>
        </authorList>
    </citation>
    <scope>NUCLEOTIDE SEQUENCE [LARGE SCALE GENOMIC DNA]</scope>
    <source>
        <strain evidence="3 4">RMAS</strain>
    </source>
</reference>
<protein>
    <submittedName>
        <fullName evidence="3">Sortase</fullName>
    </submittedName>
</protein>
<keyword evidence="2" id="KW-0472">Membrane</keyword>
<evidence type="ECO:0000256" key="2">
    <source>
        <dbReference type="SAM" id="Phobius"/>
    </source>
</evidence>
<evidence type="ECO:0000313" key="4">
    <source>
        <dbReference type="Proteomes" id="UP000831817"/>
    </source>
</evidence>
<name>A0ABM7YAS1_9EURY</name>
<dbReference type="Gene3D" id="2.40.260.10">
    <property type="entry name" value="Sortase"/>
    <property type="match status" value="1"/>
</dbReference>
<dbReference type="Pfam" id="PF04203">
    <property type="entry name" value="Sortase"/>
    <property type="match status" value="1"/>
</dbReference>